<dbReference type="InterPro" id="IPR051468">
    <property type="entry name" value="Fungal_SecMetab_SDRs"/>
</dbReference>
<dbReference type="OrthoDB" id="9876299at2759"/>
<evidence type="ECO:0000256" key="1">
    <source>
        <dbReference type="ARBA" id="ARBA00006484"/>
    </source>
</evidence>
<dbReference type="Proteomes" id="UP000809789">
    <property type="component" value="Unassembled WGS sequence"/>
</dbReference>
<proteinExistence type="inferred from homology"/>
<organism evidence="4 5">
    <name type="scientific">Elsinoe batatas</name>
    <dbReference type="NCBI Taxonomy" id="2601811"/>
    <lineage>
        <taxon>Eukaryota</taxon>
        <taxon>Fungi</taxon>
        <taxon>Dikarya</taxon>
        <taxon>Ascomycota</taxon>
        <taxon>Pezizomycotina</taxon>
        <taxon>Dothideomycetes</taxon>
        <taxon>Dothideomycetidae</taxon>
        <taxon>Myriangiales</taxon>
        <taxon>Elsinoaceae</taxon>
        <taxon>Elsinoe</taxon>
    </lineage>
</organism>
<name>A0A8K0L2Q5_9PEZI</name>
<keyword evidence="2" id="KW-0521">NADP</keyword>
<evidence type="ECO:0000256" key="2">
    <source>
        <dbReference type="ARBA" id="ARBA00022857"/>
    </source>
</evidence>
<protein>
    <recommendedName>
        <fullName evidence="6">Norsolorinic acid ketoreductase</fullName>
    </recommendedName>
</protein>
<dbReference type="AlphaFoldDB" id="A0A8K0L2Q5"/>
<comment type="similarity">
    <text evidence="1">Belongs to the short-chain dehydrogenases/reductases (SDR) family.</text>
</comment>
<comment type="caution">
    <text evidence="4">The sequence shown here is derived from an EMBL/GenBank/DDBJ whole genome shotgun (WGS) entry which is preliminary data.</text>
</comment>
<dbReference type="InterPro" id="IPR002347">
    <property type="entry name" value="SDR_fam"/>
</dbReference>
<dbReference type="EMBL" id="JAESVG020000004">
    <property type="protein sequence ID" value="KAG8628594.1"/>
    <property type="molecule type" value="Genomic_DNA"/>
</dbReference>
<evidence type="ECO:0000256" key="3">
    <source>
        <dbReference type="ARBA" id="ARBA00023002"/>
    </source>
</evidence>
<dbReference type="GO" id="GO:0016491">
    <property type="term" value="F:oxidoreductase activity"/>
    <property type="evidence" value="ECO:0007669"/>
    <property type="project" value="UniProtKB-KW"/>
</dbReference>
<dbReference type="GO" id="GO:0005737">
    <property type="term" value="C:cytoplasm"/>
    <property type="evidence" value="ECO:0007669"/>
    <property type="project" value="TreeGrafter"/>
</dbReference>
<dbReference type="SUPFAM" id="SSF51735">
    <property type="entry name" value="NAD(P)-binding Rossmann-fold domains"/>
    <property type="match status" value="1"/>
</dbReference>
<evidence type="ECO:0000313" key="4">
    <source>
        <dbReference type="EMBL" id="KAG8628594.1"/>
    </source>
</evidence>
<reference evidence="4" key="1">
    <citation type="submission" date="2021-07" db="EMBL/GenBank/DDBJ databases">
        <title>Elsinoe batatas strain:CRI-CJ2 Genome sequencing and assembly.</title>
        <authorList>
            <person name="Huang L."/>
        </authorList>
    </citation>
    <scope>NUCLEOTIDE SEQUENCE</scope>
    <source>
        <strain evidence="4">CRI-CJ2</strain>
    </source>
</reference>
<dbReference type="Gene3D" id="3.40.50.720">
    <property type="entry name" value="NAD(P)-binding Rossmann-like Domain"/>
    <property type="match status" value="1"/>
</dbReference>
<dbReference type="PRINTS" id="PR00081">
    <property type="entry name" value="GDHRDH"/>
</dbReference>
<keyword evidence="3" id="KW-0560">Oxidoreductase</keyword>
<sequence length="252" mass="26909">MSSASTYLITGANRGIGQGSVRRLLLRPGCTVIAAVRDPSKAIVGLEALPTGEESRLLVVKVDSTVHTDAAEAAEELRQKHGIDKVDVVIANAGIYQNNTSILNTDPDLLREHFEVNTLAPLALLRAFAPLLKGSVAPKFVGISSLVGGLGLMKEMMEYGNVASPYGASKAALNWIVQRVCLEEDWLTAFVFNPGLVITDMAKSFAGGADLEKIGGSTVDDSTESMLKIIDVATRDVHGGKFLQYNGQELPW</sequence>
<keyword evidence="5" id="KW-1185">Reference proteome</keyword>
<dbReference type="PANTHER" id="PTHR43544:SF7">
    <property type="entry name" value="NADB-LER2"/>
    <property type="match status" value="1"/>
</dbReference>
<gene>
    <name evidence="4" type="ORF">KVT40_004467</name>
</gene>
<dbReference type="CDD" id="cd05325">
    <property type="entry name" value="carb_red_sniffer_like_SDR_c"/>
    <property type="match status" value="1"/>
</dbReference>
<dbReference type="InterPro" id="IPR036291">
    <property type="entry name" value="NAD(P)-bd_dom_sf"/>
</dbReference>
<dbReference type="PANTHER" id="PTHR43544">
    <property type="entry name" value="SHORT-CHAIN DEHYDROGENASE/REDUCTASE"/>
    <property type="match status" value="1"/>
</dbReference>
<evidence type="ECO:0000313" key="5">
    <source>
        <dbReference type="Proteomes" id="UP000809789"/>
    </source>
</evidence>
<accession>A0A8K0L2Q5</accession>
<dbReference type="Pfam" id="PF00106">
    <property type="entry name" value="adh_short"/>
    <property type="match status" value="1"/>
</dbReference>
<evidence type="ECO:0008006" key="6">
    <source>
        <dbReference type="Google" id="ProtNLM"/>
    </source>
</evidence>